<dbReference type="Pfam" id="PF24351">
    <property type="entry name" value="DUF7511"/>
    <property type="match status" value="1"/>
</dbReference>
<evidence type="ECO:0000313" key="2">
    <source>
        <dbReference type="EMBL" id="MFC4247367.1"/>
    </source>
</evidence>
<dbReference type="RefSeq" id="WP_246966043.1">
    <property type="nucleotide sequence ID" value="NZ_CP095397.1"/>
</dbReference>
<organism evidence="2 3">
    <name type="scientific">Natribaculum luteum</name>
    <dbReference type="NCBI Taxonomy" id="1586232"/>
    <lineage>
        <taxon>Archaea</taxon>
        <taxon>Methanobacteriati</taxon>
        <taxon>Methanobacteriota</taxon>
        <taxon>Stenosarchaea group</taxon>
        <taxon>Halobacteria</taxon>
        <taxon>Halobacteriales</taxon>
        <taxon>Natrialbaceae</taxon>
        <taxon>Natribaculum</taxon>
    </lineage>
</organism>
<comment type="caution">
    <text evidence="2">The sequence shown here is derived from an EMBL/GenBank/DDBJ whole genome shotgun (WGS) entry which is preliminary data.</text>
</comment>
<dbReference type="GeneID" id="71854010"/>
<name>A0ABD5NZ48_9EURY</name>
<sequence>MDGSADVSDDRTARERRFTTEDDSFRYPLETVVVRYEDRSDRCTLLPKDCSDDEKLTTWLTASVEAFVDLDDTR</sequence>
<reference evidence="2 3" key="1">
    <citation type="journal article" date="2014" name="Int. J. Syst. Evol. Microbiol.">
        <title>Complete genome sequence of Corynebacterium casei LMG S-19264T (=DSM 44701T), isolated from a smear-ripened cheese.</title>
        <authorList>
            <consortium name="US DOE Joint Genome Institute (JGI-PGF)"/>
            <person name="Walter F."/>
            <person name="Albersmeier A."/>
            <person name="Kalinowski J."/>
            <person name="Ruckert C."/>
        </authorList>
    </citation>
    <scope>NUCLEOTIDE SEQUENCE [LARGE SCALE GENOMIC DNA]</scope>
    <source>
        <strain evidence="2 3">IBRC-M 10912</strain>
    </source>
</reference>
<accession>A0ABD5NZ48</accession>
<feature type="domain" description="DUF7511" evidence="1">
    <location>
        <begin position="29"/>
        <end position="74"/>
    </location>
</feature>
<gene>
    <name evidence="2" type="ORF">ACFOZ7_10205</name>
</gene>
<dbReference type="AlphaFoldDB" id="A0ABD5NZ48"/>
<protein>
    <recommendedName>
        <fullName evidence="1">DUF7511 domain-containing protein</fullName>
    </recommendedName>
</protein>
<evidence type="ECO:0000313" key="3">
    <source>
        <dbReference type="Proteomes" id="UP001595821"/>
    </source>
</evidence>
<dbReference type="Proteomes" id="UP001595821">
    <property type="component" value="Unassembled WGS sequence"/>
</dbReference>
<evidence type="ECO:0000259" key="1">
    <source>
        <dbReference type="Pfam" id="PF24351"/>
    </source>
</evidence>
<dbReference type="EMBL" id="JBHSDJ010000029">
    <property type="protein sequence ID" value="MFC4247367.1"/>
    <property type="molecule type" value="Genomic_DNA"/>
</dbReference>
<dbReference type="InterPro" id="IPR055933">
    <property type="entry name" value="DUF7511"/>
</dbReference>
<proteinExistence type="predicted"/>